<comment type="caution">
    <text evidence="1">The sequence shown here is derived from an EMBL/GenBank/DDBJ whole genome shotgun (WGS) entry which is preliminary data.</text>
</comment>
<dbReference type="RefSeq" id="WP_030836135.1">
    <property type="nucleotide sequence ID" value="NZ_JBFBKA010000026.1"/>
</dbReference>
<evidence type="ECO:0000313" key="1">
    <source>
        <dbReference type="EMBL" id="KOT38863.1"/>
    </source>
</evidence>
<dbReference type="EMBL" id="LGCN01000166">
    <property type="protein sequence ID" value="KOT38863.1"/>
    <property type="molecule type" value="Genomic_DNA"/>
</dbReference>
<reference evidence="1 2" key="1">
    <citation type="submission" date="2015-07" db="EMBL/GenBank/DDBJ databases">
        <authorList>
            <person name="Noorani M."/>
        </authorList>
    </citation>
    <scope>NUCLEOTIDE SEQUENCE [LARGE SCALE GENOMIC DNA]</scope>
    <source>
        <strain evidence="1 2">NRRL B-24567</strain>
    </source>
</reference>
<proteinExistence type="predicted"/>
<gene>
    <name evidence="1" type="ORF">ADK41_15380</name>
</gene>
<name>A0A0M9X8R4_9ACTN</name>
<accession>A0A0M9X8R4</accession>
<dbReference type="Proteomes" id="UP000037773">
    <property type="component" value="Unassembled WGS sequence"/>
</dbReference>
<dbReference type="OrthoDB" id="4302161at2"/>
<evidence type="ECO:0000313" key="2">
    <source>
        <dbReference type="Proteomes" id="UP000037773"/>
    </source>
</evidence>
<keyword evidence="2" id="KW-1185">Reference proteome</keyword>
<sequence>MSQVPASAVESPLSSFTESDIVDHRLIGARLRPPASKAVIDKSIAAGVAAGLSHEMAEVLTASAADQQQLRRALRSPKAQRFGSEEFTYIEFDVVTWRILPSPDNIRFEDEHARGTIRMPRFGAVKGEALLTFEMDSADKMIDAMAPRIADMVANNPHVGSILDRGIETPGWLSAVRLTTDVGTVTRLESTDGFGRTVAAHEGLGITFKDVAWNLRPRSRRAINLLNDLVDWAGSDIVTDEQARKVRCSIMPNARVIIAFSAPRAFDRARRRLVAHLHMAPPMTFSTATTLNAKANAAVDNLYERELLPVPNGMTAEEVRNILDGTQREHNLLPDQVAVLACGALNPHPNKRQARAVNEAIADLTGTKPKLEERTQLAAEVALRGFPADKRLTALRSALERAWRWSVLRGVELTCRTPLDLLSEALRELVQAGDAAGPATAELAALASYHLVGGRTQLLTRSEFGRRGSNTEPQQIMRQLTKTDAGLRQLCQVVLDGRAGRNPQELADGTMPQDDLITDAETLTPERLHELADLSDGEGITHESPEDRFAVALKGFQDRLDDLLAAALRVGEVTDQDGIALVDTLGYENSNVRTTLAEVTDLVSEWRGARRRASRMRADRDQSGETR</sequence>
<organism evidence="1 2">
    <name type="scientific">Streptomyces caelestis</name>
    <dbReference type="NCBI Taxonomy" id="36816"/>
    <lineage>
        <taxon>Bacteria</taxon>
        <taxon>Bacillati</taxon>
        <taxon>Actinomycetota</taxon>
        <taxon>Actinomycetes</taxon>
        <taxon>Kitasatosporales</taxon>
        <taxon>Streptomycetaceae</taxon>
        <taxon>Streptomyces</taxon>
    </lineage>
</organism>
<dbReference type="AlphaFoldDB" id="A0A0M9X8R4"/>
<protein>
    <submittedName>
        <fullName evidence="1">Uncharacterized protein</fullName>
    </submittedName>
</protein>
<dbReference type="PATRIC" id="fig|36816.3.peg.3327"/>